<dbReference type="InterPro" id="IPR004045">
    <property type="entry name" value="Glutathione_S-Trfase_N"/>
</dbReference>
<organism evidence="3 4">
    <name type="scientific">Tribonema minus</name>
    <dbReference type="NCBI Taxonomy" id="303371"/>
    <lineage>
        <taxon>Eukaryota</taxon>
        <taxon>Sar</taxon>
        <taxon>Stramenopiles</taxon>
        <taxon>Ochrophyta</taxon>
        <taxon>PX clade</taxon>
        <taxon>Xanthophyceae</taxon>
        <taxon>Tribonematales</taxon>
        <taxon>Tribonemataceae</taxon>
        <taxon>Tribonema</taxon>
    </lineage>
</organism>
<evidence type="ECO:0000313" key="4">
    <source>
        <dbReference type="Proteomes" id="UP000664859"/>
    </source>
</evidence>
<keyword evidence="4" id="KW-1185">Reference proteome</keyword>
<gene>
    <name evidence="3" type="ORF">JKP88DRAFT_262131</name>
</gene>
<dbReference type="EMBL" id="JAFCMP010000057">
    <property type="protein sequence ID" value="KAG5189059.1"/>
    <property type="molecule type" value="Genomic_DNA"/>
</dbReference>
<dbReference type="Pfam" id="PF13417">
    <property type="entry name" value="GST_N_3"/>
    <property type="match status" value="1"/>
</dbReference>
<dbReference type="CDD" id="cd00570">
    <property type="entry name" value="GST_N_family"/>
    <property type="match status" value="1"/>
</dbReference>
<dbReference type="InterPro" id="IPR036249">
    <property type="entry name" value="Thioredoxin-like_sf"/>
</dbReference>
<dbReference type="AlphaFoldDB" id="A0A835ZAX0"/>
<dbReference type="OrthoDB" id="4951845at2759"/>
<dbReference type="SFLD" id="SFLDG00358">
    <property type="entry name" value="Main_(cytGST)"/>
    <property type="match status" value="1"/>
</dbReference>
<dbReference type="InterPro" id="IPR036282">
    <property type="entry name" value="Glutathione-S-Trfase_C_sf"/>
</dbReference>
<dbReference type="InterPro" id="IPR040079">
    <property type="entry name" value="Glutathione_S-Trfase"/>
</dbReference>
<reference evidence="3" key="1">
    <citation type="submission" date="2021-02" db="EMBL/GenBank/DDBJ databases">
        <title>First Annotated Genome of the Yellow-green Alga Tribonema minus.</title>
        <authorList>
            <person name="Mahan K.M."/>
        </authorList>
    </citation>
    <scope>NUCLEOTIDE SEQUENCE</scope>
    <source>
        <strain evidence="3">UTEX B ZZ1240</strain>
    </source>
</reference>
<feature type="domain" description="GST C-terminal" evidence="2">
    <location>
        <begin position="138"/>
        <end position="263"/>
    </location>
</feature>
<dbReference type="InterPro" id="IPR050983">
    <property type="entry name" value="GST_Omega/HSP26"/>
</dbReference>
<dbReference type="GO" id="GO:0005737">
    <property type="term" value="C:cytoplasm"/>
    <property type="evidence" value="ECO:0007669"/>
    <property type="project" value="TreeGrafter"/>
</dbReference>
<accession>A0A835ZAX0</accession>
<feature type="non-terminal residue" evidence="3">
    <location>
        <position position="269"/>
    </location>
</feature>
<evidence type="ECO:0000259" key="1">
    <source>
        <dbReference type="PROSITE" id="PS50404"/>
    </source>
</evidence>
<dbReference type="PANTHER" id="PTHR43968:SF6">
    <property type="entry name" value="GLUTATHIONE S-TRANSFERASE OMEGA"/>
    <property type="match status" value="1"/>
</dbReference>
<protein>
    <submittedName>
        <fullName evidence="3">Putative glutathione S-transferase</fullName>
    </submittedName>
</protein>
<dbReference type="GO" id="GO:0016740">
    <property type="term" value="F:transferase activity"/>
    <property type="evidence" value="ECO:0007669"/>
    <property type="project" value="UniProtKB-KW"/>
</dbReference>
<dbReference type="Proteomes" id="UP000664859">
    <property type="component" value="Unassembled WGS sequence"/>
</dbReference>
<dbReference type="PROSITE" id="PS50404">
    <property type="entry name" value="GST_NTER"/>
    <property type="match status" value="1"/>
</dbReference>
<keyword evidence="3" id="KW-0808">Transferase</keyword>
<dbReference type="SUPFAM" id="SSF47616">
    <property type="entry name" value="GST C-terminal domain-like"/>
    <property type="match status" value="1"/>
</dbReference>
<sequence>MKLAVKALTAQVCLWSSSAFVSRSTARSAASLAAQLSMSAAVHKGDAESAQYTLYASAQCPYAQRSVITANELGVPFKLHPIELGRDNKQDWYQKINPLGKVPAVQAGDDIVVESLVINEYLVEKFGADATSTLMPADALGRALVRIAVQRSSQLVDAYMGYLRTGDAEKEEAFVKELNNLEQILAKSTSGWLVGQHMTLADVAYFPFFERAIPCLAAFRGFDWDAAGVPHVMSWFERCKSRPAVAETLRKDPHEWVDIYSKYLGVPTK</sequence>
<comment type="caution">
    <text evidence="3">The sequence shown here is derived from an EMBL/GenBank/DDBJ whole genome shotgun (WGS) entry which is preliminary data.</text>
</comment>
<proteinExistence type="predicted"/>
<dbReference type="PROSITE" id="PS50405">
    <property type="entry name" value="GST_CTER"/>
    <property type="match status" value="1"/>
</dbReference>
<name>A0A835ZAX0_9STRA</name>
<evidence type="ECO:0000313" key="3">
    <source>
        <dbReference type="EMBL" id="KAG5189059.1"/>
    </source>
</evidence>
<dbReference type="InterPro" id="IPR010987">
    <property type="entry name" value="Glutathione-S-Trfase_C-like"/>
</dbReference>
<dbReference type="Pfam" id="PF13410">
    <property type="entry name" value="GST_C_2"/>
    <property type="match status" value="1"/>
</dbReference>
<dbReference type="Gene3D" id="3.40.30.10">
    <property type="entry name" value="Glutaredoxin"/>
    <property type="match status" value="1"/>
</dbReference>
<evidence type="ECO:0000259" key="2">
    <source>
        <dbReference type="PROSITE" id="PS50405"/>
    </source>
</evidence>
<dbReference type="Gene3D" id="1.20.1050.10">
    <property type="match status" value="1"/>
</dbReference>
<dbReference type="SUPFAM" id="SSF52833">
    <property type="entry name" value="Thioredoxin-like"/>
    <property type="match status" value="1"/>
</dbReference>
<dbReference type="SFLD" id="SFLDS00019">
    <property type="entry name" value="Glutathione_Transferase_(cytos"/>
    <property type="match status" value="1"/>
</dbReference>
<feature type="domain" description="GST N-terminal" evidence="1">
    <location>
        <begin position="50"/>
        <end position="130"/>
    </location>
</feature>
<dbReference type="PANTHER" id="PTHR43968">
    <property type="match status" value="1"/>
</dbReference>